<dbReference type="EMBL" id="JAJSOW010000100">
    <property type="protein sequence ID" value="KAI9186370.1"/>
    <property type="molecule type" value="Genomic_DNA"/>
</dbReference>
<sequence>MLTTSNTNSPSHGNYSDPAWYMDSGAAHYFTPEFGHLMDQMEFTRNEHAMVGNDKSIGISHIGNPASQISAKPWKESWTLRRMWNTCFGNRAASSPVEELEAAEDVDVVAVAILLEDEGLGEADVEVGRGGVDSVPSVSVGIIMGF</sequence>
<reference evidence="1" key="2">
    <citation type="submission" date="2023-02" db="EMBL/GenBank/DDBJ databases">
        <authorList>
            <person name="Swenson N.G."/>
            <person name="Wegrzyn J.L."/>
            <person name="Mcevoy S.L."/>
        </authorList>
    </citation>
    <scope>NUCLEOTIDE SEQUENCE</scope>
    <source>
        <strain evidence="1">91603</strain>
        <tissue evidence="1">Leaf</tissue>
    </source>
</reference>
<comment type="caution">
    <text evidence="1">The sequence shown here is derived from an EMBL/GenBank/DDBJ whole genome shotgun (WGS) entry which is preliminary data.</text>
</comment>
<dbReference type="AlphaFoldDB" id="A0AAD5J532"/>
<reference evidence="1" key="1">
    <citation type="journal article" date="2022" name="Plant J.">
        <title>Strategies of tolerance reflected in two North American maple genomes.</title>
        <authorList>
            <person name="McEvoy S.L."/>
            <person name="Sezen U.U."/>
            <person name="Trouern-Trend A."/>
            <person name="McMahon S.M."/>
            <person name="Schaberg P.G."/>
            <person name="Yang J."/>
            <person name="Wegrzyn J.L."/>
            <person name="Swenson N.G."/>
        </authorList>
    </citation>
    <scope>NUCLEOTIDE SEQUENCE</scope>
    <source>
        <strain evidence="1">91603</strain>
    </source>
</reference>
<protein>
    <submittedName>
        <fullName evidence="1">Uncharacterized protein</fullName>
    </submittedName>
</protein>
<keyword evidence="2" id="KW-1185">Reference proteome</keyword>
<name>A0AAD5J532_ACENE</name>
<accession>A0AAD5J532</accession>
<proteinExistence type="predicted"/>
<organism evidence="1 2">
    <name type="scientific">Acer negundo</name>
    <name type="common">Box elder</name>
    <dbReference type="NCBI Taxonomy" id="4023"/>
    <lineage>
        <taxon>Eukaryota</taxon>
        <taxon>Viridiplantae</taxon>
        <taxon>Streptophyta</taxon>
        <taxon>Embryophyta</taxon>
        <taxon>Tracheophyta</taxon>
        <taxon>Spermatophyta</taxon>
        <taxon>Magnoliopsida</taxon>
        <taxon>eudicotyledons</taxon>
        <taxon>Gunneridae</taxon>
        <taxon>Pentapetalae</taxon>
        <taxon>rosids</taxon>
        <taxon>malvids</taxon>
        <taxon>Sapindales</taxon>
        <taxon>Sapindaceae</taxon>
        <taxon>Hippocastanoideae</taxon>
        <taxon>Acereae</taxon>
        <taxon>Acer</taxon>
    </lineage>
</organism>
<evidence type="ECO:0000313" key="1">
    <source>
        <dbReference type="EMBL" id="KAI9186370.1"/>
    </source>
</evidence>
<gene>
    <name evidence="1" type="ORF">LWI28_016581</name>
</gene>
<evidence type="ECO:0000313" key="2">
    <source>
        <dbReference type="Proteomes" id="UP001064489"/>
    </source>
</evidence>
<dbReference type="Proteomes" id="UP001064489">
    <property type="component" value="Chromosome 3"/>
</dbReference>